<dbReference type="RefSeq" id="WP_204402068.1">
    <property type="nucleotide sequence ID" value="NZ_JAFBEE010000010.1"/>
</dbReference>
<evidence type="ECO:0000313" key="10">
    <source>
        <dbReference type="EMBL" id="MBM7615174.1"/>
    </source>
</evidence>
<protein>
    <submittedName>
        <fullName evidence="10">Membrane protein YedE/YeeE</fullName>
    </submittedName>
</protein>
<comment type="subcellular location">
    <subcellularLocation>
        <location evidence="1">Cell inner membrane</location>
        <topology evidence="1">Multi-pass membrane protein</topology>
    </subcellularLocation>
</comment>
<dbReference type="InterPro" id="IPR007272">
    <property type="entry name" value="Sulf_transp_TsuA/YedE"/>
</dbReference>
<accession>A0ABS2NRH1</accession>
<evidence type="ECO:0000256" key="2">
    <source>
        <dbReference type="ARBA" id="ARBA00022448"/>
    </source>
</evidence>
<proteinExistence type="inferred from homology"/>
<evidence type="ECO:0000256" key="7">
    <source>
        <dbReference type="ARBA" id="ARBA00023136"/>
    </source>
</evidence>
<feature type="transmembrane region" description="Helical" evidence="9">
    <location>
        <begin position="12"/>
        <end position="30"/>
    </location>
</feature>
<keyword evidence="4" id="KW-0997">Cell inner membrane</keyword>
<evidence type="ECO:0000256" key="9">
    <source>
        <dbReference type="SAM" id="Phobius"/>
    </source>
</evidence>
<evidence type="ECO:0000256" key="5">
    <source>
        <dbReference type="ARBA" id="ARBA00022692"/>
    </source>
</evidence>
<keyword evidence="2" id="KW-0813">Transport</keyword>
<evidence type="ECO:0000256" key="3">
    <source>
        <dbReference type="ARBA" id="ARBA00022475"/>
    </source>
</evidence>
<dbReference type="EMBL" id="JAFBEE010000010">
    <property type="protein sequence ID" value="MBM7615174.1"/>
    <property type="molecule type" value="Genomic_DNA"/>
</dbReference>
<comment type="similarity">
    <text evidence="8">Belongs to the TsuA/YedE (TC 9.B.102) family.</text>
</comment>
<feature type="transmembrane region" description="Helical" evidence="9">
    <location>
        <begin position="82"/>
        <end position="101"/>
    </location>
</feature>
<dbReference type="Pfam" id="PF04143">
    <property type="entry name" value="Sulf_transp"/>
    <property type="match status" value="1"/>
</dbReference>
<evidence type="ECO:0000313" key="11">
    <source>
        <dbReference type="Proteomes" id="UP001314796"/>
    </source>
</evidence>
<sequence length="174" mass="19719">MKIYNKIFKNPWSYRTGAVMLATLNILLFYKTGRMWRVTNGIVSIGAYILEKIGLEPSKWYYFTTYKNIDIKTGETFLSNPYILLNLAIILGALISVLLASEFKWKKIKSKKQFGFALLGGIMMGYGTRLSFGCNIGGYFSAIPSFSLHGWVFALFMFVGAWVGSKILVKFLLD</sequence>
<organism evidence="10 11">
    <name type="scientific">Alkaliphilus hydrothermalis</name>
    <dbReference type="NCBI Taxonomy" id="1482730"/>
    <lineage>
        <taxon>Bacteria</taxon>
        <taxon>Bacillati</taxon>
        <taxon>Bacillota</taxon>
        <taxon>Clostridia</taxon>
        <taxon>Peptostreptococcales</taxon>
        <taxon>Natronincolaceae</taxon>
        <taxon>Alkaliphilus</taxon>
    </lineage>
</organism>
<reference evidence="10 11" key="1">
    <citation type="submission" date="2021-01" db="EMBL/GenBank/DDBJ databases">
        <title>Genomic Encyclopedia of Type Strains, Phase IV (KMG-IV): sequencing the most valuable type-strain genomes for metagenomic binning, comparative biology and taxonomic classification.</title>
        <authorList>
            <person name="Goeker M."/>
        </authorList>
    </citation>
    <scope>NUCLEOTIDE SEQUENCE [LARGE SCALE GENOMIC DNA]</scope>
    <source>
        <strain evidence="10 11">DSM 25890</strain>
    </source>
</reference>
<feature type="transmembrane region" description="Helical" evidence="9">
    <location>
        <begin position="113"/>
        <end position="132"/>
    </location>
</feature>
<evidence type="ECO:0000256" key="4">
    <source>
        <dbReference type="ARBA" id="ARBA00022519"/>
    </source>
</evidence>
<keyword evidence="3" id="KW-1003">Cell membrane</keyword>
<keyword evidence="11" id="KW-1185">Reference proteome</keyword>
<evidence type="ECO:0000256" key="8">
    <source>
        <dbReference type="ARBA" id="ARBA00035655"/>
    </source>
</evidence>
<dbReference type="PANTHER" id="PTHR30574:SF1">
    <property type="entry name" value="SULPHUR TRANSPORT DOMAIN-CONTAINING PROTEIN"/>
    <property type="match status" value="1"/>
</dbReference>
<gene>
    <name evidence="10" type="ORF">JOC73_001736</name>
</gene>
<dbReference type="PANTHER" id="PTHR30574">
    <property type="entry name" value="INNER MEMBRANE PROTEIN YEDE"/>
    <property type="match status" value="1"/>
</dbReference>
<feature type="transmembrane region" description="Helical" evidence="9">
    <location>
        <begin position="152"/>
        <end position="173"/>
    </location>
</feature>
<keyword evidence="7 9" id="KW-0472">Membrane</keyword>
<evidence type="ECO:0000256" key="6">
    <source>
        <dbReference type="ARBA" id="ARBA00022989"/>
    </source>
</evidence>
<comment type="caution">
    <text evidence="10">The sequence shown here is derived from an EMBL/GenBank/DDBJ whole genome shotgun (WGS) entry which is preliminary data.</text>
</comment>
<keyword evidence="6 9" id="KW-1133">Transmembrane helix</keyword>
<evidence type="ECO:0000256" key="1">
    <source>
        <dbReference type="ARBA" id="ARBA00004429"/>
    </source>
</evidence>
<keyword evidence="5 9" id="KW-0812">Transmembrane</keyword>
<name>A0ABS2NRH1_9FIRM</name>
<dbReference type="Proteomes" id="UP001314796">
    <property type="component" value="Unassembled WGS sequence"/>
</dbReference>